<gene>
    <name evidence="1" type="ORF">S12H4_31335</name>
</gene>
<organism evidence="1">
    <name type="scientific">marine sediment metagenome</name>
    <dbReference type="NCBI Taxonomy" id="412755"/>
    <lineage>
        <taxon>unclassified sequences</taxon>
        <taxon>metagenomes</taxon>
        <taxon>ecological metagenomes</taxon>
    </lineage>
</organism>
<accession>X1SVW9</accession>
<comment type="caution">
    <text evidence="1">The sequence shown here is derived from an EMBL/GenBank/DDBJ whole genome shotgun (WGS) entry which is preliminary data.</text>
</comment>
<evidence type="ECO:0000313" key="1">
    <source>
        <dbReference type="EMBL" id="GAI97103.1"/>
    </source>
</evidence>
<protein>
    <submittedName>
        <fullName evidence="1">Uncharacterized protein</fullName>
    </submittedName>
</protein>
<sequence length="109" mass="11621">MTMPAPWKRLTAMPPPPGQIQAVQAKKHVTVFSRSPSAPGAGRPEVKAAFTACAAETLGIEKRADRNVKLKSCMEARGLRTGVFHKKSRARIGSPLFGKVYTYGAGVAA</sequence>
<dbReference type="AlphaFoldDB" id="X1SVW9"/>
<proteinExistence type="predicted"/>
<reference evidence="1" key="1">
    <citation type="journal article" date="2014" name="Front. Microbiol.">
        <title>High frequency of phylogenetically diverse reductive dehalogenase-homologous genes in deep subseafloor sedimentary metagenomes.</title>
        <authorList>
            <person name="Kawai M."/>
            <person name="Futagami T."/>
            <person name="Toyoda A."/>
            <person name="Takaki Y."/>
            <person name="Nishi S."/>
            <person name="Hori S."/>
            <person name="Arai W."/>
            <person name="Tsubouchi T."/>
            <person name="Morono Y."/>
            <person name="Uchiyama I."/>
            <person name="Ito T."/>
            <person name="Fujiyama A."/>
            <person name="Inagaki F."/>
            <person name="Takami H."/>
        </authorList>
    </citation>
    <scope>NUCLEOTIDE SEQUENCE</scope>
    <source>
        <strain evidence="1">Expedition CK06-06</strain>
    </source>
</reference>
<dbReference type="EMBL" id="BARW01018279">
    <property type="protein sequence ID" value="GAI97103.1"/>
    <property type="molecule type" value="Genomic_DNA"/>
</dbReference>
<name>X1SVW9_9ZZZZ</name>